<name>A0A6A6HA16_VIRVR</name>
<dbReference type="SUPFAM" id="SSF51735">
    <property type="entry name" value="NAD(P)-binding Rossmann-fold domains"/>
    <property type="match status" value="1"/>
</dbReference>
<proteinExistence type="inferred from homology"/>
<reference evidence="5" key="1">
    <citation type="journal article" date="2020" name="Stud. Mycol.">
        <title>101 Dothideomycetes genomes: a test case for predicting lifestyles and emergence of pathogens.</title>
        <authorList>
            <person name="Haridas S."/>
            <person name="Albert R."/>
            <person name="Binder M."/>
            <person name="Bloem J."/>
            <person name="Labutti K."/>
            <person name="Salamov A."/>
            <person name="Andreopoulos B."/>
            <person name="Baker S."/>
            <person name="Barry K."/>
            <person name="Bills G."/>
            <person name="Bluhm B."/>
            <person name="Cannon C."/>
            <person name="Castanera R."/>
            <person name="Culley D."/>
            <person name="Daum C."/>
            <person name="Ezra D."/>
            <person name="Gonzalez J."/>
            <person name="Henrissat B."/>
            <person name="Kuo A."/>
            <person name="Liang C."/>
            <person name="Lipzen A."/>
            <person name="Lutzoni F."/>
            <person name="Magnuson J."/>
            <person name="Mondo S."/>
            <person name="Nolan M."/>
            <person name="Ohm R."/>
            <person name="Pangilinan J."/>
            <person name="Park H.-J."/>
            <person name="Ramirez L."/>
            <person name="Alfaro M."/>
            <person name="Sun H."/>
            <person name="Tritt A."/>
            <person name="Yoshinaga Y."/>
            <person name="Zwiers L.-H."/>
            <person name="Turgeon B."/>
            <person name="Goodwin S."/>
            <person name="Spatafora J."/>
            <person name="Crous P."/>
            <person name="Grigoriev I."/>
        </authorList>
    </citation>
    <scope>NUCLEOTIDE SEQUENCE</scope>
    <source>
        <strain evidence="5">Tuck. ex Michener</strain>
    </source>
</reference>
<protein>
    <submittedName>
        <fullName evidence="5">GroES-like protein</fullName>
    </submittedName>
</protein>
<dbReference type="Pfam" id="PF08240">
    <property type="entry name" value="ADH_N"/>
    <property type="match status" value="1"/>
</dbReference>
<dbReference type="Proteomes" id="UP000800092">
    <property type="component" value="Unassembled WGS sequence"/>
</dbReference>
<dbReference type="Gene3D" id="3.40.50.720">
    <property type="entry name" value="NAD(P)-binding Rossmann-like Domain"/>
    <property type="match status" value="1"/>
</dbReference>
<dbReference type="InterPro" id="IPR013154">
    <property type="entry name" value="ADH-like_N"/>
</dbReference>
<accession>A0A6A6HA16</accession>
<feature type="domain" description="Enoyl reductase (ER)" evidence="4">
    <location>
        <begin position="9"/>
        <end position="351"/>
    </location>
</feature>
<dbReference type="SMART" id="SM00829">
    <property type="entry name" value="PKS_ER"/>
    <property type="match status" value="1"/>
</dbReference>
<evidence type="ECO:0000313" key="5">
    <source>
        <dbReference type="EMBL" id="KAF2234974.1"/>
    </source>
</evidence>
<gene>
    <name evidence="5" type="ORF">EV356DRAFT_445751</name>
</gene>
<comment type="similarity">
    <text evidence="1">Belongs to the zinc-containing alcohol dehydrogenase family.</text>
</comment>
<dbReference type="PANTHER" id="PTHR45348:SF5">
    <property type="entry name" value="OXIDOREDUCTASE, PUTATIVE (AFU_ORTHOLOGUE AFUA_8G01420)-RELATED"/>
    <property type="match status" value="1"/>
</dbReference>
<evidence type="ECO:0000256" key="3">
    <source>
        <dbReference type="ARBA" id="ARBA00023002"/>
    </source>
</evidence>
<dbReference type="InterPro" id="IPR020843">
    <property type="entry name" value="ER"/>
</dbReference>
<comment type="subunit">
    <text evidence="2">Monomer.</text>
</comment>
<dbReference type="InterPro" id="IPR011032">
    <property type="entry name" value="GroES-like_sf"/>
</dbReference>
<evidence type="ECO:0000259" key="4">
    <source>
        <dbReference type="SMART" id="SM00829"/>
    </source>
</evidence>
<dbReference type="Gene3D" id="3.90.180.10">
    <property type="entry name" value="Medium-chain alcohol dehydrogenases, catalytic domain"/>
    <property type="match status" value="1"/>
</dbReference>
<dbReference type="AlphaFoldDB" id="A0A6A6HA16"/>
<evidence type="ECO:0000313" key="6">
    <source>
        <dbReference type="Proteomes" id="UP000800092"/>
    </source>
</evidence>
<dbReference type="PANTHER" id="PTHR45348">
    <property type="entry name" value="HYPOTHETICAL OXIDOREDUCTASE (EUROFUNG)"/>
    <property type="match status" value="1"/>
</dbReference>
<dbReference type="GO" id="GO:0016651">
    <property type="term" value="F:oxidoreductase activity, acting on NAD(P)H"/>
    <property type="evidence" value="ECO:0007669"/>
    <property type="project" value="InterPro"/>
</dbReference>
<dbReference type="EMBL" id="ML991794">
    <property type="protein sequence ID" value="KAF2234974.1"/>
    <property type="molecule type" value="Genomic_DNA"/>
</dbReference>
<evidence type="ECO:0000256" key="2">
    <source>
        <dbReference type="ARBA" id="ARBA00011245"/>
    </source>
</evidence>
<dbReference type="SUPFAM" id="SSF50129">
    <property type="entry name" value="GroES-like"/>
    <property type="match status" value="1"/>
</dbReference>
<evidence type="ECO:0000256" key="1">
    <source>
        <dbReference type="ARBA" id="ARBA00008072"/>
    </source>
</evidence>
<keyword evidence="3" id="KW-0560">Oxidoreductase</keyword>
<sequence>MKEAHIDENTNVTIHEVPMPQITNPHHIIIKVVVSGCNPKDWKMPAGLLVSIGDCPNSGDDIAGIVHAVGSAVYNFRPGDRVAALHQLGAPHGSYAEYSLVWDHTTFHIGDRNFEEAATVPMANMMASIGLFTMLRLPLPWQRQPSETGTGKREQPVLIYGAAGSVGAAAVRLCVLADIHPLICVAGSGIAFVEGLIDESKGDVVVDYRQGDEKLVEELKKALRGRELSVVFDCVSEKGSSANACKVLEPGGRISIVLPFNIHEVPDGFEKNSTMAGGLWEGFKNDGAHGRMGFDSGDDFGLVHANLVGKWFREGRIQPHPPTVIEGGLQGIEKALKTLREGKAHAQKLVVRIDETPGLR</sequence>
<dbReference type="Pfam" id="PF13602">
    <property type="entry name" value="ADH_zinc_N_2"/>
    <property type="match status" value="1"/>
</dbReference>
<dbReference type="InterPro" id="IPR036291">
    <property type="entry name" value="NAD(P)-bd_dom_sf"/>
</dbReference>
<dbReference type="CDD" id="cd08249">
    <property type="entry name" value="enoyl_reductase_like"/>
    <property type="match status" value="1"/>
</dbReference>
<keyword evidence="6" id="KW-1185">Reference proteome</keyword>
<organism evidence="5 6">
    <name type="scientific">Viridothelium virens</name>
    <name type="common">Speckled blister lichen</name>
    <name type="synonym">Trypethelium virens</name>
    <dbReference type="NCBI Taxonomy" id="1048519"/>
    <lineage>
        <taxon>Eukaryota</taxon>
        <taxon>Fungi</taxon>
        <taxon>Dikarya</taxon>
        <taxon>Ascomycota</taxon>
        <taxon>Pezizomycotina</taxon>
        <taxon>Dothideomycetes</taxon>
        <taxon>Dothideomycetes incertae sedis</taxon>
        <taxon>Trypetheliales</taxon>
        <taxon>Trypetheliaceae</taxon>
        <taxon>Viridothelium</taxon>
    </lineage>
</organism>
<dbReference type="OrthoDB" id="3233595at2759"/>
<dbReference type="InterPro" id="IPR047122">
    <property type="entry name" value="Trans-enoyl_RdTase-like"/>
</dbReference>